<name>A0ABN1QYW9_9ACTN</name>
<accession>A0ABN1QYW9</accession>
<dbReference type="Proteomes" id="UP001501578">
    <property type="component" value="Unassembled WGS sequence"/>
</dbReference>
<protein>
    <recommendedName>
        <fullName evidence="1">DUF6292 domain-containing protein</fullName>
    </recommendedName>
</protein>
<dbReference type="EMBL" id="BAAAHQ010000044">
    <property type="protein sequence ID" value="GAA0949420.1"/>
    <property type="molecule type" value="Genomic_DNA"/>
</dbReference>
<sequence>MSLLSQSIASPGGAVVTAMHVKPYTAEWLAQPTAYLRLVVDNLGPEVSDWWEGPCNPRHATVILADGAALVWDEESGWRLGRYVSGCRDEHTELSGVRYLGGGLLPRPERVPTSLSDARAGVGTSSAWRPSYRSHRSCHDGFGNALFYYGECVQA</sequence>
<proteinExistence type="predicted"/>
<dbReference type="Pfam" id="PF19809">
    <property type="entry name" value="DUF6292"/>
    <property type="match status" value="1"/>
</dbReference>
<reference evidence="2 3" key="1">
    <citation type="journal article" date="2019" name="Int. J. Syst. Evol. Microbiol.">
        <title>The Global Catalogue of Microorganisms (GCM) 10K type strain sequencing project: providing services to taxonomists for standard genome sequencing and annotation.</title>
        <authorList>
            <consortium name="The Broad Institute Genomics Platform"/>
            <consortium name="The Broad Institute Genome Sequencing Center for Infectious Disease"/>
            <person name="Wu L."/>
            <person name="Ma J."/>
        </authorList>
    </citation>
    <scope>NUCLEOTIDE SEQUENCE [LARGE SCALE GENOMIC DNA]</scope>
    <source>
        <strain evidence="2 3">JCM 11136</strain>
    </source>
</reference>
<keyword evidence="3" id="KW-1185">Reference proteome</keyword>
<gene>
    <name evidence="2" type="ORF">GCM10009560_67690</name>
</gene>
<evidence type="ECO:0000313" key="2">
    <source>
        <dbReference type="EMBL" id="GAA0949420.1"/>
    </source>
</evidence>
<evidence type="ECO:0000313" key="3">
    <source>
        <dbReference type="Proteomes" id="UP001501578"/>
    </source>
</evidence>
<dbReference type="InterPro" id="IPR046259">
    <property type="entry name" value="DUF6292"/>
</dbReference>
<comment type="caution">
    <text evidence="2">The sequence shown here is derived from an EMBL/GenBank/DDBJ whole genome shotgun (WGS) entry which is preliminary data.</text>
</comment>
<organism evidence="2 3">
    <name type="scientific">Nonomuraea longicatena</name>
    <dbReference type="NCBI Taxonomy" id="83682"/>
    <lineage>
        <taxon>Bacteria</taxon>
        <taxon>Bacillati</taxon>
        <taxon>Actinomycetota</taxon>
        <taxon>Actinomycetes</taxon>
        <taxon>Streptosporangiales</taxon>
        <taxon>Streptosporangiaceae</taxon>
        <taxon>Nonomuraea</taxon>
    </lineage>
</organism>
<evidence type="ECO:0000259" key="1">
    <source>
        <dbReference type="Pfam" id="PF19809"/>
    </source>
</evidence>
<feature type="domain" description="DUF6292" evidence="1">
    <location>
        <begin position="35"/>
        <end position="114"/>
    </location>
</feature>